<keyword evidence="3" id="KW-1185">Reference proteome</keyword>
<gene>
    <name evidence="2" type="ORF">BMAGN_0084</name>
</gene>
<protein>
    <submittedName>
        <fullName evidence="2">Uncharacterized protein</fullName>
    </submittedName>
</protein>
<evidence type="ECO:0000256" key="1">
    <source>
        <dbReference type="SAM" id="MobiDB-lite"/>
    </source>
</evidence>
<proteinExistence type="predicted"/>
<dbReference type="EMBL" id="JGZB01000004">
    <property type="protein sequence ID" value="KFI68136.1"/>
    <property type="molecule type" value="Genomic_DNA"/>
</dbReference>
<evidence type="ECO:0000313" key="2">
    <source>
        <dbReference type="EMBL" id="KFI68136.1"/>
    </source>
</evidence>
<dbReference type="Proteomes" id="UP000029052">
    <property type="component" value="Unassembled WGS sequence"/>
</dbReference>
<dbReference type="STRING" id="1692.BMAGN_0084"/>
<dbReference type="AlphaFoldDB" id="A0A087BAT6"/>
<reference evidence="2 3" key="1">
    <citation type="submission" date="2014-03" db="EMBL/GenBank/DDBJ databases">
        <title>Genomics of Bifidobacteria.</title>
        <authorList>
            <person name="Ventura M."/>
            <person name="Milani C."/>
            <person name="Lugli G.A."/>
        </authorList>
    </citation>
    <scope>NUCLEOTIDE SEQUENCE [LARGE SCALE GENOMIC DNA]</scope>
    <source>
        <strain evidence="2 3">LMG 11591</strain>
    </source>
</reference>
<feature type="region of interest" description="Disordered" evidence="1">
    <location>
        <begin position="1"/>
        <end position="47"/>
    </location>
</feature>
<evidence type="ECO:0000313" key="3">
    <source>
        <dbReference type="Proteomes" id="UP000029052"/>
    </source>
</evidence>
<sequence length="133" mass="14788">MTFDRSAEESAAPVTDPSPQNGRTSAGSTTTRFRSAHTSHSRHAVERHRVVIDGRHKKLLRIVSLTRYRGRLPRCCIIHSPIQSDRTPLGQSENMRVVNRSRICETGGKPSQSSTGTALQKSHRVAELVLLSY</sequence>
<comment type="caution">
    <text evidence="2">The sequence shown here is derived from an EMBL/GenBank/DDBJ whole genome shotgun (WGS) entry which is preliminary data.</text>
</comment>
<name>A0A087BAT6_9BIFI</name>
<accession>A0A087BAT6</accession>
<organism evidence="2 3">
    <name type="scientific">Bifidobacterium magnum</name>
    <dbReference type="NCBI Taxonomy" id="1692"/>
    <lineage>
        <taxon>Bacteria</taxon>
        <taxon>Bacillati</taxon>
        <taxon>Actinomycetota</taxon>
        <taxon>Actinomycetes</taxon>
        <taxon>Bifidobacteriales</taxon>
        <taxon>Bifidobacteriaceae</taxon>
        <taxon>Bifidobacterium</taxon>
    </lineage>
</organism>
<feature type="compositionally biased region" description="Polar residues" evidence="1">
    <location>
        <begin position="17"/>
        <end position="33"/>
    </location>
</feature>